<keyword evidence="1" id="KW-0472">Membrane</keyword>
<keyword evidence="3" id="KW-1185">Reference proteome</keyword>
<sequence length="198" mass="20988">MVHVTNTVDGVNFWGECVTTLGVPDLRCIDPPGEPLGPQWLEVSTEVRDWVATSQTKKIIILYKTSRGSIETQRFTTTKGPDSHRISRKNTMASLSFPTVCLLVLAGCAAYVTANGYGQSAYSYARPQIYAPARPSFGYAGTGVGGGLSGGLGLNSDLGGILPILLIFLVLGLAAPALIGSLQSVRDGTNDVLRSRSR</sequence>
<feature type="transmembrane region" description="Helical" evidence="1">
    <location>
        <begin position="158"/>
        <end position="179"/>
    </location>
</feature>
<keyword evidence="1" id="KW-0812">Transmembrane</keyword>
<accession>A0A8W8KLQ3</accession>
<feature type="transmembrane region" description="Helical" evidence="1">
    <location>
        <begin position="95"/>
        <end position="114"/>
    </location>
</feature>
<evidence type="ECO:0000256" key="1">
    <source>
        <dbReference type="SAM" id="Phobius"/>
    </source>
</evidence>
<protein>
    <submittedName>
        <fullName evidence="2">Uncharacterized protein</fullName>
    </submittedName>
</protein>
<organism evidence="2 3">
    <name type="scientific">Magallana gigas</name>
    <name type="common">Pacific oyster</name>
    <name type="synonym">Crassostrea gigas</name>
    <dbReference type="NCBI Taxonomy" id="29159"/>
    <lineage>
        <taxon>Eukaryota</taxon>
        <taxon>Metazoa</taxon>
        <taxon>Spiralia</taxon>
        <taxon>Lophotrochozoa</taxon>
        <taxon>Mollusca</taxon>
        <taxon>Bivalvia</taxon>
        <taxon>Autobranchia</taxon>
        <taxon>Pteriomorphia</taxon>
        <taxon>Ostreida</taxon>
        <taxon>Ostreoidea</taxon>
        <taxon>Ostreidae</taxon>
        <taxon>Magallana</taxon>
    </lineage>
</organism>
<reference evidence="2" key="1">
    <citation type="submission" date="2022-08" db="UniProtKB">
        <authorList>
            <consortium name="EnsemblMetazoa"/>
        </authorList>
    </citation>
    <scope>IDENTIFICATION</scope>
    <source>
        <strain evidence="2">05x7-T-G4-1.051#20</strain>
    </source>
</reference>
<keyword evidence="1" id="KW-1133">Transmembrane helix</keyword>
<dbReference type="Proteomes" id="UP000005408">
    <property type="component" value="Unassembled WGS sequence"/>
</dbReference>
<dbReference type="AlphaFoldDB" id="A0A8W8KLQ3"/>
<name>A0A8W8KLQ3_MAGGI</name>
<evidence type="ECO:0000313" key="3">
    <source>
        <dbReference type="Proteomes" id="UP000005408"/>
    </source>
</evidence>
<proteinExistence type="predicted"/>
<evidence type="ECO:0000313" key="2">
    <source>
        <dbReference type="EnsemblMetazoa" id="G24432.1:cds"/>
    </source>
</evidence>
<dbReference type="EnsemblMetazoa" id="G24432.1">
    <property type="protein sequence ID" value="G24432.1:cds"/>
    <property type="gene ID" value="G24432"/>
</dbReference>